<dbReference type="Gene3D" id="3.30.200.20">
    <property type="entry name" value="Phosphorylase Kinase, domain 1"/>
    <property type="match status" value="1"/>
</dbReference>
<evidence type="ECO:0000256" key="7">
    <source>
        <dbReference type="ARBA" id="ARBA00022777"/>
    </source>
</evidence>
<evidence type="ECO:0000256" key="15">
    <source>
        <dbReference type="SAM" id="Phobius"/>
    </source>
</evidence>
<evidence type="ECO:0000256" key="13">
    <source>
        <dbReference type="PROSITE-ProRule" id="PRU10141"/>
    </source>
</evidence>
<accession>A0ABR0WTB5</accession>
<dbReference type="SMART" id="SM00108">
    <property type="entry name" value="B_lectin"/>
    <property type="match status" value="1"/>
</dbReference>
<dbReference type="InterPro" id="IPR000858">
    <property type="entry name" value="S_locus_glycoprot_dom"/>
</dbReference>
<keyword evidence="4 15" id="KW-0812">Transmembrane</keyword>
<gene>
    <name evidence="19" type="ORF">DH2020_017346</name>
</gene>
<dbReference type="InterPro" id="IPR036426">
    <property type="entry name" value="Bulb-type_lectin_dom_sf"/>
</dbReference>
<feature type="domain" description="Apple" evidence="18">
    <location>
        <begin position="344"/>
        <end position="426"/>
    </location>
</feature>
<feature type="region of interest" description="Disordered" evidence="14">
    <location>
        <begin position="926"/>
        <end position="961"/>
    </location>
</feature>
<evidence type="ECO:0000256" key="12">
    <source>
        <dbReference type="ARBA" id="ARBA00023180"/>
    </source>
</evidence>
<keyword evidence="3" id="KW-0808">Transferase</keyword>
<feature type="binding site" evidence="13">
    <location>
        <position position="561"/>
    </location>
    <ligand>
        <name>ATP</name>
        <dbReference type="ChEBI" id="CHEBI:30616"/>
    </ligand>
</feature>
<feature type="domain" description="Protein kinase" evidence="16">
    <location>
        <begin position="533"/>
        <end position="809"/>
    </location>
</feature>
<evidence type="ECO:0000256" key="1">
    <source>
        <dbReference type="ARBA" id="ARBA00004167"/>
    </source>
</evidence>
<dbReference type="Pfam" id="PF00954">
    <property type="entry name" value="S_locus_glycop"/>
    <property type="match status" value="1"/>
</dbReference>
<keyword evidence="5" id="KW-0732">Signal</keyword>
<dbReference type="CDD" id="cd01098">
    <property type="entry name" value="PAN_AP_plant"/>
    <property type="match status" value="1"/>
</dbReference>
<dbReference type="InterPro" id="IPR003609">
    <property type="entry name" value="Pan_app"/>
</dbReference>
<dbReference type="PROSITE" id="PS50948">
    <property type="entry name" value="PAN"/>
    <property type="match status" value="1"/>
</dbReference>
<dbReference type="PROSITE" id="PS00107">
    <property type="entry name" value="PROTEIN_KINASE_ATP"/>
    <property type="match status" value="1"/>
</dbReference>
<sequence>MLKHHHHLFFGFFITFTLFSVFTVSIDLITPTQFLTGDQTLVSAAGEFELGFFPAGQSNNNWYIGIWYKNIEEKTVVWIANRDSPLRNSSGILQINAGDGNLVILDEAGKSVWSTNHSGEAENTVAELLDNGNFFLRRENDENTPENYLWQSFDYPTDTMLPGMKLGWDSKTGLHRFITSWKSADDPSTGDYSFKLNINGFPEIYLMNKQVIDYRSGPWNGLRFSGVPEMKPSPLFSFIFVTKPDEVYYSFNLNNKSVYSRLVVKHGGDLQRFTWIPTSKIWNLFWYAPKDQCDDYRECGVYGICDTNASPVCKCMKGFEPNNLQAWNLRDGSDGCFRVSDLDCETDGFLHMKNVKLPESVTAFVDTQMNLDQCRELCLRNFSCRGYSNANITAGGSGCVIWAEDLYDMRQYAVAEGGQSFYFRVPAADLDPAGAVGSGNDSNKTKQIIMVAGIIAGILLVGLAIFFVWKKGKPKNAQENIIEHRGPSERSRDLLLNTPTIPSKRDHTSENAAEELDLPLIDISTLIIATDKFSDANKIGQGGFGSVYKGVLVEGQEIAVKRLSKTSGQGIDEFKNEVKLIARLQHRNLVRLLGCCIEMEEKMLIYEYMENKSLDSILFKKEKSSMLNWKTRFNIICGTARGLLYLHQDSRFRIIHRDLKASNILLDKEMNPKISDFGMARIFGGDQTEATTKRVVGTYGYMSPEYAMDGLFSVKSDVFSFGVLVLEIVSGTKNRGFYQTNNQLNLLAYAWKLYREGRGLELMDSAAGESYSASEVMRCIQVGLLCVQEHAEDRPNMSTVVLMLSSDFVSMPQPKNPGYCLGRRPVETESSSSKQDESCTVNQVTCSFKSVIYLLISATLQTAIGGDTLTPNQNLNDDQTLISLNKRFEPGFFRFGGSSKQLPWNMISCYNCTSVQLKPPPGIVVGPGYESRRASTDKESNDPPHGSQLGLEELTPTTGLEKDNEVEIIEESSRTQWTYAEEVALAKSIVTIGQDPVIGNYQKTNAYWTRVKDYYNKHRPVESVARTLSSVKSHEQH</sequence>
<dbReference type="SUPFAM" id="SSF56112">
    <property type="entry name" value="Protein kinase-like (PK-like)"/>
    <property type="match status" value="1"/>
</dbReference>
<feature type="compositionally biased region" description="Basic and acidic residues" evidence="14">
    <location>
        <begin position="930"/>
        <end position="942"/>
    </location>
</feature>
<evidence type="ECO:0000313" key="19">
    <source>
        <dbReference type="EMBL" id="KAK6149821.1"/>
    </source>
</evidence>
<dbReference type="PROSITE" id="PS00108">
    <property type="entry name" value="PROTEIN_KINASE_ST"/>
    <property type="match status" value="1"/>
</dbReference>
<evidence type="ECO:0000256" key="14">
    <source>
        <dbReference type="SAM" id="MobiDB-lite"/>
    </source>
</evidence>
<dbReference type="SUPFAM" id="SSF51110">
    <property type="entry name" value="alpha-D-mannose-specific plant lectins"/>
    <property type="match status" value="1"/>
</dbReference>
<name>A0ABR0WTB5_REHGL</name>
<proteinExistence type="predicted"/>
<protein>
    <recommendedName>
        <fullName evidence="21">G-type lectin S-receptor-like serine/threonine-protein kinase</fullName>
    </recommendedName>
</protein>
<keyword evidence="20" id="KW-1185">Reference proteome</keyword>
<evidence type="ECO:0000259" key="16">
    <source>
        <dbReference type="PROSITE" id="PS50011"/>
    </source>
</evidence>
<dbReference type="EMBL" id="JABTTQ020000009">
    <property type="protein sequence ID" value="KAK6149821.1"/>
    <property type="molecule type" value="Genomic_DNA"/>
</dbReference>
<keyword evidence="12" id="KW-0325">Glycoprotein</keyword>
<dbReference type="SMART" id="SM00220">
    <property type="entry name" value="S_TKc"/>
    <property type="match status" value="1"/>
</dbReference>
<organism evidence="19 20">
    <name type="scientific">Rehmannia glutinosa</name>
    <name type="common">Chinese foxglove</name>
    <dbReference type="NCBI Taxonomy" id="99300"/>
    <lineage>
        <taxon>Eukaryota</taxon>
        <taxon>Viridiplantae</taxon>
        <taxon>Streptophyta</taxon>
        <taxon>Embryophyta</taxon>
        <taxon>Tracheophyta</taxon>
        <taxon>Spermatophyta</taxon>
        <taxon>Magnoliopsida</taxon>
        <taxon>eudicotyledons</taxon>
        <taxon>Gunneridae</taxon>
        <taxon>Pentapetalae</taxon>
        <taxon>asterids</taxon>
        <taxon>lamiids</taxon>
        <taxon>Lamiales</taxon>
        <taxon>Orobanchaceae</taxon>
        <taxon>Rehmannieae</taxon>
        <taxon>Rehmannia</taxon>
    </lineage>
</organism>
<dbReference type="InterPro" id="IPR000719">
    <property type="entry name" value="Prot_kinase_dom"/>
</dbReference>
<feature type="domain" description="Bulb-type lectin" evidence="17">
    <location>
        <begin position="26"/>
        <end position="149"/>
    </location>
</feature>
<evidence type="ECO:0000256" key="2">
    <source>
        <dbReference type="ARBA" id="ARBA00022527"/>
    </source>
</evidence>
<dbReference type="Pfam" id="PF08276">
    <property type="entry name" value="PAN_2"/>
    <property type="match status" value="1"/>
</dbReference>
<dbReference type="Gene3D" id="2.90.10.10">
    <property type="entry name" value="Bulb-type lectin domain"/>
    <property type="match status" value="1"/>
</dbReference>
<keyword evidence="11" id="KW-1015">Disulfide bond</keyword>
<keyword evidence="7" id="KW-0418">Kinase</keyword>
<feature type="transmembrane region" description="Helical" evidence="15">
    <location>
        <begin position="448"/>
        <end position="469"/>
    </location>
</feature>
<dbReference type="Pfam" id="PF07714">
    <property type="entry name" value="PK_Tyr_Ser-Thr"/>
    <property type="match status" value="1"/>
</dbReference>
<feature type="region of interest" description="Disordered" evidence="14">
    <location>
        <begin position="488"/>
        <end position="509"/>
    </location>
</feature>
<dbReference type="Gene3D" id="1.10.510.10">
    <property type="entry name" value="Transferase(Phosphotransferase) domain 1"/>
    <property type="match status" value="1"/>
</dbReference>
<dbReference type="PROSITE" id="PS50011">
    <property type="entry name" value="PROTEIN_KINASE_DOM"/>
    <property type="match status" value="1"/>
</dbReference>
<keyword evidence="8 13" id="KW-0067">ATP-binding</keyword>
<evidence type="ECO:0000256" key="8">
    <source>
        <dbReference type="ARBA" id="ARBA00022840"/>
    </source>
</evidence>
<evidence type="ECO:0000256" key="5">
    <source>
        <dbReference type="ARBA" id="ARBA00022729"/>
    </source>
</evidence>
<keyword evidence="6 13" id="KW-0547">Nucleotide-binding</keyword>
<evidence type="ECO:0000256" key="9">
    <source>
        <dbReference type="ARBA" id="ARBA00022989"/>
    </source>
</evidence>
<dbReference type="CDD" id="cd14066">
    <property type="entry name" value="STKc_IRAK"/>
    <property type="match status" value="1"/>
</dbReference>
<evidence type="ECO:0000259" key="18">
    <source>
        <dbReference type="PROSITE" id="PS50948"/>
    </source>
</evidence>
<dbReference type="InterPro" id="IPR021820">
    <property type="entry name" value="S-locus_recpt_kinase_C"/>
</dbReference>
<dbReference type="PROSITE" id="PS50927">
    <property type="entry name" value="BULB_LECTIN"/>
    <property type="match status" value="1"/>
</dbReference>
<reference evidence="19 20" key="1">
    <citation type="journal article" date="2021" name="Comput. Struct. Biotechnol. J.">
        <title>De novo genome assembly of the potent medicinal plant Rehmannia glutinosa using nanopore technology.</title>
        <authorList>
            <person name="Ma L."/>
            <person name="Dong C."/>
            <person name="Song C."/>
            <person name="Wang X."/>
            <person name="Zheng X."/>
            <person name="Niu Y."/>
            <person name="Chen S."/>
            <person name="Feng W."/>
        </authorList>
    </citation>
    <scope>NUCLEOTIDE SEQUENCE [LARGE SCALE GENOMIC DNA]</scope>
    <source>
        <strain evidence="19">DH-2019</strain>
    </source>
</reference>
<feature type="compositionally biased region" description="Low complexity" evidence="14">
    <location>
        <begin position="949"/>
        <end position="959"/>
    </location>
</feature>
<dbReference type="SMART" id="SM00473">
    <property type="entry name" value="PAN_AP"/>
    <property type="match status" value="1"/>
</dbReference>
<evidence type="ECO:0000256" key="6">
    <source>
        <dbReference type="ARBA" id="ARBA00022741"/>
    </source>
</evidence>
<dbReference type="Pfam" id="PF01453">
    <property type="entry name" value="B_lectin"/>
    <property type="match status" value="1"/>
</dbReference>
<keyword evidence="2" id="KW-0723">Serine/threonine-protein kinase</keyword>
<evidence type="ECO:0000313" key="20">
    <source>
        <dbReference type="Proteomes" id="UP001318860"/>
    </source>
</evidence>
<comment type="subcellular location">
    <subcellularLocation>
        <location evidence="1">Membrane</location>
        <topology evidence="1">Single-pass membrane protein</topology>
    </subcellularLocation>
</comment>
<keyword evidence="9 15" id="KW-1133">Transmembrane helix</keyword>
<dbReference type="InterPro" id="IPR011009">
    <property type="entry name" value="Kinase-like_dom_sf"/>
</dbReference>
<keyword evidence="10 15" id="KW-0472">Membrane</keyword>
<comment type="caution">
    <text evidence="19">The sequence shown here is derived from an EMBL/GenBank/DDBJ whole genome shotgun (WGS) entry which is preliminary data.</text>
</comment>
<evidence type="ECO:0000259" key="17">
    <source>
        <dbReference type="PROSITE" id="PS50927"/>
    </source>
</evidence>
<dbReference type="PANTHER" id="PTHR32444:SF89">
    <property type="entry name" value="S GLYCOPROTEIN"/>
    <property type="match status" value="1"/>
</dbReference>
<dbReference type="InterPro" id="IPR001480">
    <property type="entry name" value="Bulb-type_lectin_dom"/>
</dbReference>
<evidence type="ECO:0000256" key="3">
    <source>
        <dbReference type="ARBA" id="ARBA00022679"/>
    </source>
</evidence>
<dbReference type="InterPro" id="IPR008271">
    <property type="entry name" value="Ser/Thr_kinase_AS"/>
</dbReference>
<evidence type="ECO:0000256" key="10">
    <source>
        <dbReference type="ARBA" id="ARBA00023136"/>
    </source>
</evidence>
<evidence type="ECO:0008006" key="21">
    <source>
        <dbReference type="Google" id="ProtNLM"/>
    </source>
</evidence>
<dbReference type="InterPro" id="IPR017441">
    <property type="entry name" value="Protein_kinase_ATP_BS"/>
</dbReference>
<dbReference type="Pfam" id="PF11883">
    <property type="entry name" value="DUF3403"/>
    <property type="match status" value="1"/>
</dbReference>
<evidence type="ECO:0000256" key="4">
    <source>
        <dbReference type="ARBA" id="ARBA00022692"/>
    </source>
</evidence>
<dbReference type="InterPro" id="IPR001245">
    <property type="entry name" value="Ser-Thr/Tyr_kinase_cat_dom"/>
</dbReference>
<dbReference type="PANTHER" id="PTHR32444">
    <property type="entry name" value="BULB-TYPE LECTIN DOMAIN-CONTAINING PROTEIN"/>
    <property type="match status" value="1"/>
</dbReference>
<dbReference type="CDD" id="cd00028">
    <property type="entry name" value="B_lectin"/>
    <property type="match status" value="1"/>
</dbReference>
<evidence type="ECO:0000256" key="11">
    <source>
        <dbReference type="ARBA" id="ARBA00023157"/>
    </source>
</evidence>
<dbReference type="Proteomes" id="UP001318860">
    <property type="component" value="Unassembled WGS sequence"/>
</dbReference>